<evidence type="ECO:0000259" key="2">
    <source>
        <dbReference type="Pfam" id="PF21666"/>
    </source>
</evidence>
<dbReference type="STRING" id="236234.A0A1J9RB55"/>
<keyword evidence="4" id="KW-1185">Reference proteome</keyword>
<dbReference type="EMBL" id="MNUE01000075">
    <property type="protein sequence ID" value="OJD29659.1"/>
    <property type="molecule type" value="Genomic_DNA"/>
</dbReference>
<dbReference type="GeneID" id="31019206"/>
<name>A0A1J9RB55_9PEZI</name>
<organism evidence="3 4">
    <name type="scientific">Diplodia corticola</name>
    <dbReference type="NCBI Taxonomy" id="236234"/>
    <lineage>
        <taxon>Eukaryota</taxon>
        <taxon>Fungi</taxon>
        <taxon>Dikarya</taxon>
        <taxon>Ascomycota</taxon>
        <taxon>Pezizomycotina</taxon>
        <taxon>Dothideomycetes</taxon>
        <taxon>Dothideomycetes incertae sedis</taxon>
        <taxon>Botryosphaeriales</taxon>
        <taxon>Botryosphaeriaceae</taxon>
        <taxon>Diplodia</taxon>
    </lineage>
</organism>
<dbReference type="InterPro" id="IPR049207">
    <property type="entry name" value="DUF4246_N"/>
</dbReference>
<dbReference type="PANTHER" id="PTHR33119">
    <property type="entry name" value="IFI3P"/>
    <property type="match status" value="1"/>
</dbReference>
<sequence length="631" mass="72307">MELTFESYDPSTPEPSVLPGQDVFLPGFGLPLDELPPWSREDNKQRFPHAILELGASNGITLRERRMLDFVNKISDKPEWDRKVFDESIVSKWQMEATRYDDEIKDVYLSKQMFDHCILELREKALVHQDKGLVAVLDVEVAVMKSDVAVPETLRQALIEHVRPLEDVPKPLKDWHPGSNKMVLDLVHPSLYPVVFGRTRALPSGRVPLNDCAKYIGKGEVIPAHDTDDFEIIDEWTDESWDLPAWGNFQWLPAQIDFTPDGHAKIASYINNLHPQDHAHLYTTLEQFVDKAVPLWNESLSWFHDRTRIHPGELNDDNWEVPIFPQRTNHPDSQLPGDEDWSPRQDRIWACDHSLEAEYDRWWKANRVLKPIEPSAFAPFASTLNRPGAHPIDLKRDFATDGLQVIFKLATIHLTPSQPSYSGSTWHVEGSLNERICATALYYLDAHNTTPSSLAFRQGINIEEMAMKPAQYEHSSLHAYYGIPTSPSAAAVQPLGRVATPPARLLAFPNTLQHRVDAFQLADPTRPGWRKILAMFLVDPRQRVLSSANVPPQRRDWWVREVRESVARLRDLPEAVWREVVGYLGEGEEWNAGWGWEEAVKVREEVMAERGRLGKELEGVVKERVFNFCEH</sequence>
<dbReference type="RefSeq" id="XP_020125919.1">
    <property type="nucleotide sequence ID" value="XM_020278944.1"/>
</dbReference>
<comment type="caution">
    <text evidence="3">The sequence shown here is derived from an EMBL/GenBank/DDBJ whole genome shotgun (WGS) entry which is preliminary data.</text>
</comment>
<evidence type="ECO:0000259" key="1">
    <source>
        <dbReference type="Pfam" id="PF14033"/>
    </source>
</evidence>
<feature type="domain" description="DUF4246" evidence="1">
    <location>
        <begin position="112"/>
        <end position="560"/>
    </location>
</feature>
<proteinExistence type="predicted"/>
<dbReference type="Pfam" id="PF14033">
    <property type="entry name" value="DUF4246"/>
    <property type="match status" value="1"/>
</dbReference>
<dbReference type="InterPro" id="IPR025340">
    <property type="entry name" value="DUF4246"/>
</dbReference>
<feature type="domain" description="DUF4246" evidence="2">
    <location>
        <begin position="25"/>
        <end position="96"/>
    </location>
</feature>
<dbReference type="AlphaFoldDB" id="A0A1J9RB55"/>
<accession>A0A1J9RB55</accession>
<dbReference type="PANTHER" id="PTHR33119:SF1">
    <property type="entry name" value="FE2OG DIOXYGENASE DOMAIN-CONTAINING PROTEIN"/>
    <property type="match status" value="1"/>
</dbReference>
<evidence type="ECO:0000313" key="4">
    <source>
        <dbReference type="Proteomes" id="UP000183809"/>
    </source>
</evidence>
<gene>
    <name evidence="3" type="ORF">BKCO1_750003</name>
</gene>
<dbReference type="OrthoDB" id="415532at2759"/>
<evidence type="ECO:0000313" key="3">
    <source>
        <dbReference type="EMBL" id="OJD29659.1"/>
    </source>
</evidence>
<dbReference type="InterPro" id="IPR049192">
    <property type="entry name" value="DUF4246_C"/>
</dbReference>
<protein>
    <submittedName>
        <fullName evidence="3">Uncharacterized protein</fullName>
    </submittedName>
</protein>
<reference evidence="3 4" key="1">
    <citation type="submission" date="2016-10" db="EMBL/GenBank/DDBJ databases">
        <title>Proteomics and genomics reveal pathogen-plant mechanisms compatible with a hemibiotrophic lifestyle of Diplodia corticola.</title>
        <authorList>
            <person name="Fernandes I."/>
            <person name="De Jonge R."/>
            <person name="Van De Peer Y."/>
            <person name="Devreese B."/>
            <person name="Alves A."/>
            <person name="Esteves A.C."/>
        </authorList>
    </citation>
    <scope>NUCLEOTIDE SEQUENCE [LARGE SCALE GENOMIC DNA]</scope>
    <source>
        <strain evidence="3 4">CBS 112549</strain>
    </source>
</reference>
<dbReference type="Pfam" id="PF21666">
    <property type="entry name" value="DUF4246_N"/>
    <property type="match status" value="1"/>
</dbReference>
<dbReference type="Proteomes" id="UP000183809">
    <property type="component" value="Unassembled WGS sequence"/>
</dbReference>